<feature type="binding site" evidence="2">
    <location>
        <position position="81"/>
    </location>
    <ligand>
        <name>substrate</name>
    </ligand>
</feature>
<dbReference type="Pfam" id="PF00132">
    <property type="entry name" value="Hexapep"/>
    <property type="match status" value="1"/>
</dbReference>
<organism evidence="3 4">
    <name type="scientific">Paraglaciecola arctica BSs20135</name>
    <dbReference type="NCBI Taxonomy" id="493475"/>
    <lineage>
        <taxon>Bacteria</taxon>
        <taxon>Pseudomonadati</taxon>
        <taxon>Pseudomonadota</taxon>
        <taxon>Gammaproteobacteria</taxon>
        <taxon>Alteromonadales</taxon>
        <taxon>Alteromonadaceae</taxon>
        <taxon>Paraglaciecola</taxon>
    </lineage>
</organism>
<dbReference type="GO" id="GO:0016740">
    <property type="term" value="F:transferase activity"/>
    <property type="evidence" value="ECO:0007669"/>
    <property type="project" value="UniProtKB-KW"/>
</dbReference>
<sequence length="229" mass="25954">MNIPYTYINKMAQIIIFGTKDLAELAHYYITNDSIHEVVAFTVHKKYKNIDEFKGLPVIDFESIVDTFPNSDFKLFAPMIGKNMNRLRESVYIEGKNKGYQFISYISSKATLFDNVIGENCFILENNTIQPFTKIGNNVVLWSGNHIGHHSEIKDHVFFTSHVVMSGHCTIEPYCFFGVNSTIRDDCHVAKGTLLAMSASLVSAKTEEWSVYIGNPAKKIVGKISYEVF</sequence>
<reference evidence="3 4" key="1">
    <citation type="journal article" date="2017" name="Antonie Van Leeuwenhoek">
        <title>Rhizobium rhizosphaerae sp. nov., a novel species isolated from rice rhizosphere.</title>
        <authorList>
            <person name="Zhao J.J."/>
            <person name="Zhang J."/>
            <person name="Zhang R.J."/>
            <person name="Zhang C.W."/>
            <person name="Yin H.Q."/>
            <person name="Zhang X.X."/>
        </authorList>
    </citation>
    <scope>NUCLEOTIDE SEQUENCE [LARGE SCALE GENOMIC DNA]</scope>
    <source>
        <strain evidence="3 4">BSs20135</strain>
    </source>
</reference>
<name>K6Y7Z4_9ALTE</name>
<gene>
    <name evidence="3" type="ORF">GARC_3122</name>
</gene>
<dbReference type="CDD" id="cd03360">
    <property type="entry name" value="LbH_AT_putative"/>
    <property type="match status" value="1"/>
</dbReference>
<dbReference type="InterPro" id="IPR001451">
    <property type="entry name" value="Hexapep"/>
</dbReference>
<dbReference type="SUPFAM" id="SSF51161">
    <property type="entry name" value="Trimeric LpxA-like enzymes"/>
    <property type="match status" value="1"/>
</dbReference>
<dbReference type="RefSeq" id="WP_007621655.1">
    <property type="nucleotide sequence ID" value="NZ_BAEO01000047.1"/>
</dbReference>
<dbReference type="InterPro" id="IPR050179">
    <property type="entry name" value="Trans_hexapeptide_repeat"/>
</dbReference>
<dbReference type="Proteomes" id="UP000006327">
    <property type="component" value="Unassembled WGS sequence"/>
</dbReference>
<dbReference type="eggNOG" id="COG1043">
    <property type="taxonomic scope" value="Bacteria"/>
</dbReference>
<comment type="similarity">
    <text evidence="1">Belongs to the transferase hexapeptide repeat family.</text>
</comment>
<comment type="caution">
    <text evidence="3">The sequence shown here is derived from an EMBL/GenBank/DDBJ whole genome shotgun (WGS) entry which is preliminary data.</text>
</comment>
<dbReference type="InterPro" id="IPR011004">
    <property type="entry name" value="Trimer_LpxA-like_sf"/>
</dbReference>
<dbReference type="InterPro" id="IPR020019">
    <property type="entry name" value="AcTrfase_PglD-like"/>
</dbReference>
<dbReference type="AlphaFoldDB" id="K6Y7Z4"/>
<dbReference type="PANTHER" id="PTHR43300:SF4">
    <property type="entry name" value="ACYL-[ACYL-CARRIER-PROTEIN]--UDP-N-ACETYLGLUCOSAMINE O-ACYLTRANSFERASE"/>
    <property type="match status" value="1"/>
</dbReference>
<protein>
    <submittedName>
        <fullName evidence="3">Hexapaptide repeat-containing transferase</fullName>
    </submittedName>
</protein>
<accession>K6Y7Z4</accession>
<dbReference type="PANTHER" id="PTHR43300">
    <property type="entry name" value="ACETYLTRANSFERASE"/>
    <property type="match status" value="1"/>
</dbReference>
<evidence type="ECO:0000256" key="2">
    <source>
        <dbReference type="PIRSR" id="PIRSR620019-2"/>
    </source>
</evidence>
<keyword evidence="4" id="KW-1185">Reference proteome</keyword>
<dbReference type="STRING" id="493475.GARC_3122"/>
<evidence type="ECO:0000313" key="3">
    <source>
        <dbReference type="EMBL" id="GAC20081.1"/>
    </source>
</evidence>
<evidence type="ECO:0000256" key="1">
    <source>
        <dbReference type="ARBA" id="ARBA00007274"/>
    </source>
</evidence>
<dbReference type="EMBL" id="BAEO01000047">
    <property type="protein sequence ID" value="GAC20081.1"/>
    <property type="molecule type" value="Genomic_DNA"/>
</dbReference>
<proteinExistence type="inferred from homology"/>
<dbReference type="Gene3D" id="2.160.10.10">
    <property type="entry name" value="Hexapeptide repeat proteins"/>
    <property type="match status" value="1"/>
</dbReference>
<keyword evidence="3" id="KW-0808">Transferase</keyword>
<evidence type="ECO:0000313" key="4">
    <source>
        <dbReference type="Proteomes" id="UP000006327"/>
    </source>
</evidence>